<dbReference type="GO" id="GO:0043565">
    <property type="term" value="F:sequence-specific DNA binding"/>
    <property type="evidence" value="ECO:0007669"/>
    <property type="project" value="TreeGrafter"/>
</dbReference>
<evidence type="ECO:0000259" key="5">
    <source>
        <dbReference type="PROSITE" id="PS50931"/>
    </source>
</evidence>
<dbReference type="SUPFAM" id="SSF46785">
    <property type="entry name" value="Winged helix' DNA-binding domain"/>
    <property type="match status" value="1"/>
</dbReference>
<sequence length="316" mass="35285">MLADINELINFLAVAKHRSFRKAAEERNLTPSTLSHSMRTLEDRLGVKLLNRTTRSVVLTEAGGLLFGKVEPILRHLSQTLDEVHAFTASVKGTLRLNVPRPGGRVLIEPIINGFLAQYPDVQIEMVSDDSIIDIVDKGFDAGLRFGGSVALDMIAIPIGPPQRFAVVASPAFIEAHGRPASPEALRQFPCIGRRFPSGVLYGWEFQHRDAFMTVRVQGPLTLDDDELMIRSAISGVGLAYVHRTYATEHLESGALVSVLEEWCNPIPGYYLYYPRHRHNSAVLRVFIEWCNQYYQHLARWRPELAPVPLSALPPA</sequence>
<evidence type="ECO:0000256" key="3">
    <source>
        <dbReference type="ARBA" id="ARBA00023125"/>
    </source>
</evidence>
<dbReference type="FunFam" id="1.10.10.10:FF:000001">
    <property type="entry name" value="LysR family transcriptional regulator"/>
    <property type="match status" value="1"/>
</dbReference>
<keyword evidence="4" id="KW-0804">Transcription</keyword>
<dbReference type="InterPro" id="IPR058163">
    <property type="entry name" value="LysR-type_TF_proteobact-type"/>
</dbReference>
<evidence type="ECO:0000313" key="6">
    <source>
        <dbReference type="EMBL" id="MVF52499.1"/>
    </source>
</evidence>
<proteinExistence type="inferred from homology"/>
<dbReference type="InterPro" id="IPR036390">
    <property type="entry name" value="WH_DNA-bd_sf"/>
</dbReference>
<comment type="caution">
    <text evidence="6">The sequence shown here is derived from an EMBL/GenBank/DDBJ whole genome shotgun (WGS) entry which is preliminary data.</text>
</comment>
<dbReference type="PANTHER" id="PTHR30537:SF1">
    <property type="entry name" value="HTH-TYPE TRANSCRIPTIONAL REGULATOR PGRR"/>
    <property type="match status" value="1"/>
</dbReference>
<name>A0A7X3F713_9PSED</name>
<reference evidence="6 7" key="1">
    <citation type="submission" date="2019-10" db="EMBL/GenBank/DDBJ databases">
        <title>XDR Pseudomonas monteilii producing IMP-16 from LCR.</title>
        <authorList>
            <person name="Ballaben A."/>
            <person name="Doi Y."/>
        </authorList>
    </citation>
    <scope>NUCLEOTIDE SEQUENCE [LARGE SCALE GENOMIC DNA]</scope>
    <source>
        <strain evidence="6 7">597/14</strain>
    </source>
</reference>
<dbReference type="GO" id="GO:0003700">
    <property type="term" value="F:DNA-binding transcription factor activity"/>
    <property type="evidence" value="ECO:0007669"/>
    <property type="project" value="InterPro"/>
</dbReference>
<dbReference type="PANTHER" id="PTHR30537">
    <property type="entry name" value="HTH-TYPE TRANSCRIPTIONAL REGULATOR"/>
    <property type="match status" value="1"/>
</dbReference>
<feature type="domain" description="HTH lysR-type" evidence="5">
    <location>
        <begin position="1"/>
        <end position="60"/>
    </location>
</feature>
<comment type="similarity">
    <text evidence="1">Belongs to the LysR transcriptional regulatory family.</text>
</comment>
<organism evidence="6 7">
    <name type="scientific">Pseudomonas monteilii</name>
    <dbReference type="NCBI Taxonomy" id="76759"/>
    <lineage>
        <taxon>Bacteria</taxon>
        <taxon>Pseudomonadati</taxon>
        <taxon>Pseudomonadota</taxon>
        <taxon>Gammaproteobacteria</taxon>
        <taxon>Pseudomonadales</taxon>
        <taxon>Pseudomonadaceae</taxon>
        <taxon>Pseudomonas</taxon>
    </lineage>
</organism>
<evidence type="ECO:0000256" key="4">
    <source>
        <dbReference type="ARBA" id="ARBA00023163"/>
    </source>
</evidence>
<keyword evidence="3" id="KW-0238">DNA-binding</keyword>
<evidence type="ECO:0000256" key="2">
    <source>
        <dbReference type="ARBA" id="ARBA00023015"/>
    </source>
</evidence>
<evidence type="ECO:0000256" key="1">
    <source>
        <dbReference type="ARBA" id="ARBA00009437"/>
    </source>
</evidence>
<dbReference type="RefSeq" id="WP_156868071.1">
    <property type="nucleotide sequence ID" value="NZ_JACGDB010000005.1"/>
</dbReference>
<dbReference type="Gene3D" id="1.10.10.10">
    <property type="entry name" value="Winged helix-like DNA-binding domain superfamily/Winged helix DNA-binding domain"/>
    <property type="match status" value="1"/>
</dbReference>
<dbReference type="PROSITE" id="PS50931">
    <property type="entry name" value="HTH_LYSR"/>
    <property type="match status" value="1"/>
</dbReference>
<dbReference type="SUPFAM" id="SSF53850">
    <property type="entry name" value="Periplasmic binding protein-like II"/>
    <property type="match status" value="1"/>
</dbReference>
<dbReference type="AlphaFoldDB" id="A0A7X3F713"/>
<keyword evidence="2" id="KW-0805">Transcription regulation</keyword>
<gene>
    <name evidence="6" type="ORF">F9Z43_24985</name>
</gene>
<accession>A0A7X3F713</accession>
<dbReference type="CDD" id="cd08474">
    <property type="entry name" value="PBP2_CrgA_like_5"/>
    <property type="match status" value="1"/>
</dbReference>
<evidence type="ECO:0000313" key="7">
    <source>
        <dbReference type="Proteomes" id="UP000440965"/>
    </source>
</evidence>
<dbReference type="Gene3D" id="3.40.190.290">
    <property type="match status" value="1"/>
</dbReference>
<dbReference type="InterPro" id="IPR036388">
    <property type="entry name" value="WH-like_DNA-bd_sf"/>
</dbReference>
<dbReference type="Proteomes" id="UP000440965">
    <property type="component" value="Unassembled WGS sequence"/>
</dbReference>
<dbReference type="Pfam" id="PF03466">
    <property type="entry name" value="LysR_substrate"/>
    <property type="match status" value="1"/>
</dbReference>
<protein>
    <submittedName>
        <fullName evidence="6">LysR family transcriptional regulator</fullName>
    </submittedName>
</protein>
<dbReference type="InterPro" id="IPR005119">
    <property type="entry name" value="LysR_subst-bd"/>
</dbReference>
<dbReference type="GO" id="GO:0006351">
    <property type="term" value="P:DNA-templated transcription"/>
    <property type="evidence" value="ECO:0007669"/>
    <property type="project" value="TreeGrafter"/>
</dbReference>
<dbReference type="InterPro" id="IPR000847">
    <property type="entry name" value="LysR_HTH_N"/>
</dbReference>
<dbReference type="EMBL" id="WEIK01000031">
    <property type="protein sequence ID" value="MVF52499.1"/>
    <property type="molecule type" value="Genomic_DNA"/>
</dbReference>
<dbReference type="Pfam" id="PF00126">
    <property type="entry name" value="HTH_1"/>
    <property type="match status" value="1"/>
</dbReference>